<dbReference type="Proteomes" id="UP001145114">
    <property type="component" value="Unassembled WGS sequence"/>
</dbReference>
<keyword evidence="2" id="KW-1185">Reference proteome</keyword>
<gene>
    <name evidence="1" type="primary">PEP3_2</name>
    <name evidence="1" type="ORF">EV182_003736</name>
</gene>
<protein>
    <submittedName>
        <fullName evidence="1">Tethering complex subunit</fullName>
    </submittedName>
</protein>
<evidence type="ECO:0000313" key="1">
    <source>
        <dbReference type="EMBL" id="KAJ1678593.1"/>
    </source>
</evidence>
<sequence>MLYYADLLGDYKLIIDYWLSVGDYKQALTVLGKHVTPAYIYEYSVVFIQHCPEELINILMRQPDIEPRRLVPAFVKYEQTVANRSKRNQVIRYLMFCVQERGNRDPVVHNYLFTALAKQGGVDAEQALLTYVESQGQEMVCSLDYALRVCRKYNRIHTCVYLFNTLGHYEDAVDLALECSDLELAQQSADKPENADLKRCLWLKIAKHVIEKQNDLKLARDITRTSKVLAIEDILPYFPDFTQIDDFKDDICQALEDYEEQQRKLRLEMEESVQASQMIQADMQGLRNRFAILAIDETCQHCDQPLFLSQSSVFPCGHAFHTECLTLQVSISSNRVQSRRIRELQDTIKELARQQRKLKLLQAGGAVRSRKQELESLFAKLKKARANLHDIVAKECILCGEVMIKSVAEGFIDYDQETDEMATWAI</sequence>
<comment type="caution">
    <text evidence="1">The sequence shown here is derived from an EMBL/GenBank/DDBJ whole genome shotgun (WGS) entry which is preliminary data.</text>
</comment>
<dbReference type="EMBL" id="JAMZIH010001021">
    <property type="protein sequence ID" value="KAJ1678593.1"/>
    <property type="molecule type" value="Genomic_DNA"/>
</dbReference>
<accession>A0ACC1HU16</accession>
<proteinExistence type="predicted"/>
<name>A0ACC1HU16_9FUNG</name>
<evidence type="ECO:0000313" key="2">
    <source>
        <dbReference type="Proteomes" id="UP001145114"/>
    </source>
</evidence>
<reference evidence="1" key="1">
    <citation type="submission" date="2022-06" db="EMBL/GenBank/DDBJ databases">
        <title>Phylogenomic reconstructions and comparative analyses of Kickxellomycotina fungi.</title>
        <authorList>
            <person name="Reynolds N.K."/>
            <person name="Stajich J.E."/>
            <person name="Barry K."/>
            <person name="Grigoriev I.V."/>
            <person name="Crous P."/>
            <person name="Smith M.E."/>
        </authorList>
    </citation>
    <scope>NUCLEOTIDE SEQUENCE</scope>
    <source>
        <strain evidence="1">RSA 2271</strain>
    </source>
</reference>
<organism evidence="1 2">
    <name type="scientific">Spiromyces aspiralis</name>
    <dbReference type="NCBI Taxonomy" id="68401"/>
    <lineage>
        <taxon>Eukaryota</taxon>
        <taxon>Fungi</taxon>
        <taxon>Fungi incertae sedis</taxon>
        <taxon>Zoopagomycota</taxon>
        <taxon>Kickxellomycotina</taxon>
        <taxon>Kickxellomycetes</taxon>
        <taxon>Kickxellales</taxon>
        <taxon>Kickxellaceae</taxon>
        <taxon>Spiromyces</taxon>
    </lineage>
</organism>